<evidence type="ECO:0000256" key="7">
    <source>
        <dbReference type="ARBA" id="ARBA00023033"/>
    </source>
</evidence>
<comment type="similarity">
    <text evidence="2 8">Belongs to the cytochrome P450 family.</text>
</comment>
<keyword evidence="7 8" id="KW-0503">Monooxygenase</keyword>
<evidence type="ECO:0000256" key="8">
    <source>
        <dbReference type="RuleBase" id="RU000461"/>
    </source>
</evidence>
<evidence type="ECO:0000256" key="1">
    <source>
        <dbReference type="ARBA" id="ARBA00001971"/>
    </source>
</evidence>
<evidence type="ECO:0000313" key="9">
    <source>
        <dbReference type="EMBL" id="KAF8416233.1"/>
    </source>
</evidence>
<evidence type="ECO:0000256" key="5">
    <source>
        <dbReference type="ARBA" id="ARBA00023002"/>
    </source>
</evidence>
<dbReference type="PANTHER" id="PTHR46300:SF12">
    <property type="entry name" value="P450, PUTATIVE (EUROFUNG)-RELATED"/>
    <property type="match status" value="1"/>
</dbReference>
<dbReference type="GO" id="GO:0005506">
    <property type="term" value="F:iron ion binding"/>
    <property type="evidence" value="ECO:0007669"/>
    <property type="project" value="InterPro"/>
</dbReference>
<dbReference type="GO" id="GO:0016705">
    <property type="term" value="F:oxidoreductase activity, acting on paired donors, with incorporation or reduction of molecular oxygen"/>
    <property type="evidence" value="ECO:0007669"/>
    <property type="project" value="InterPro"/>
</dbReference>
<evidence type="ECO:0000256" key="3">
    <source>
        <dbReference type="ARBA" id="ARBA00022617"/>
    </source>
</evidence>
<dbReference type="InterPro" id="IPR050364">
    <property type="entry name" value="Cytochrome_P450_fung"/>
</dbReference>
<reference evidence="9" key="1">
    <citation type="submission" date="2019-10" db="EMBL/GenBank/DDBJ databases">
        <authorList>
            <consortium name="DOE Joint Genome Institute"/>
            <person name="Kuo A."/>
            <person name="Miyauchi S."/>
            <person name="Kiss E."/>
            <person name="Drula E."/>
            <person name="Kohler A."/>
            <person name="Sanchez-Garcia M."/>
            <person name="Andreopoulos B."/>
            <person name="Barry K.W."/>
            <person name="Bonito G."/>
            <person name="Buee M."/>
            <person name="Carver A."/>
            <person name="Chen C."/>
            <person name="Cichocki N."/>
            <person name="Clum A."/>
            <person name="Culley D."/>
            <person name="Crous P.W."/>
            <person name="Fauchery L."/>
            <person name="Girlanda M."/>
            <person name="Hayes R."/>
            <person name="Keri Z."/>
            <person name="LaButti K."/>
            <person name="Lipzen A."/>
            <person name="Lombard V."/>
            <person name="Magnuson J."/>
            <person name="Maillard F."/>
            <person name="Morin E."/>
            <person name="Murat C."/>
            <person name="Nolan M."/>
            <person name="Ohm R."/>
            <person name="Pangilinan J."/>
            <person name="Pereira M."/>
            <person name="Perotto S."/>
            <person name="Peter M."/>
            <person name="Riley R."/>
            <person name="Sitrit Y."/>
            <person name="Stielow B."/>
            <person name="Szollosi G."/>
            <person name="Zifcakova L."/>
            <person name="Stursova M."/>
            <person name="Spatafora J.W."/>
            <person name="Tedersoo L."/>
            <person name="Vaario L.-M."/>
            <person name="Yamada A."/>
            <person name="Yan M."/>
            <person name="Wang P."/>
            <person name="Xu J."/>
            <person name="Bruns T."/>
            <person name="Baldrian P."/>
            <person name="Vilgalys R."/>
            <person name="Henrissat B."/>
            <person name="Grigoriev I.V."/>
            <person name="Hibbett D."/>
            <person name="Nagy L.G."/>
            <person name="Martin F.M."/>
        </authorList>
    </citation>
    <scope>NUCLEOTIDE SEQUENCE</scope>
    <source>
        <strain evidence="9">BED1</strain>
    </source>
</reference>
<dbReference type="InterPro" id="IPR017972">
    <property type="entry name" value="Cyt_P450_CS"/>
</dbReference>
<evidence type="ECO:0000313" key="10">
    <source>
        <dbReference type="Proteomes" id="UP001194468"/>
    </source>
</evidence>
<keyword evidence="3 8" id="KW-0349">Heme</keyword>
<proteinExistence type="inferred from homology"/>
<dbReference type="Pfam" id="PF00067">
    <property type="entry name" value="p450"/>
    <property type="match status" value="1"/>
</dbReference>
<evidence type="ECO:0000256" key="2">
    <source>
        <dbReference type="ARBA" id="ARBA00010617"/>
    </source>
</evidence>
<dbReference type="PROSITE" id="PS00086">
    <property type="entry name" value="CYTOCHROME_P450"/>
    <property type="match status" value="1"/>
</dbReference>
<reference evidence="9" key="2">
    <citation type="journal article" date="2020" name="Nat. Commun.">
        <title>Large-scale genome sequencing of mycorrhizal fungi provides insights into the early evolution of symbiotic traits.</title>
        <authorList>
            <person name="Miyauchi S."/>
            <person name="Kiss E."/>
            <person name="Kuo A."/>
            <person name="Drula E."/>
            <person name="Kohler A."/>
            <person name="Sanchez-Garcia M."/>
            <person name="Morin E."/>
            <person name="Andreopoulos B."/>
            <person name="Barry K.W."/>
            <person name="Bonito G."/>
            <person name="Buee M."/>
            <person name="Carver A."/>
            <person name="Chen C."/>
            <person name="Cichocki N."/>
            <person name="Clum A."/>
            <person name="Culley D."/>
            <person name="Crous P.W."/>
            <person name="Fauchery L."/>
            <person name="Girlanda M."/>
            <person name="Hayes R.D."/>
            <person name="Keri Z."/>
            <person name="LaButti K."/>
            <person name="Lipzen A."/>
            <person name="Lombard V."/>
            <person name="Magnuson J."/>
            <person name="Maillard F."/>
            <person name="Murat C."/>
            <person name="Nolan M."/>
            <person name="Ohm R.A."/>
            <person name="Pangilinan J."/>
            <person name="Pereira M.F."/>
            <person name="Perotto S."/>
            <person name="Peter M."/>
            <person name="Pfister S."/>
            <person name="Riley R."/>
            <person name="Sitrit Y."/>
            <person name="Stielow J.B."/>
            <person name="Szollosi G."/>
            <person name="Zifcakova L."/>
            <person name="Stursova M."/>
            <person name="Spatafora J.W."/>
            <person name="Tedersoo L."/>
            <person name="Vaario L.M."/>
            <person name="Yamada A."/>
            <person name="Yan M."/>
            <person name="Wang P."/>
            <person name="Xu J."/>
            <person name="Bruns T."/>
            <person name="Baldrian P."/>
            <person name="Vilgalys R."/>
            <person name="Dunand C."/>
            <person name="Henrissat B."/>
            <person name="Grigoriev I.V."/>
            <person name="Hibbett D."/>
            <person name="Nagy L.G."/>
            <person name="Martin F.M."/>
        </authorList>
    </citation>
    <scope>NUCLEOTIDE SEQUENCE</scope>
    <source>
        <strain evidence="9">BED1</strain>
    </source>
</reference>
<keyword evidence="6 8" id="KW-0408">Iron</keyword>
<evidence type="ECO:0008006" key="11">
    <source>
        <dbReference type="Google" id="ProtNLM"/>
    </source>
</evidence>
<gene>
    <name evidence="9" type="ORF">L210DRAFT_2557440</name>
</gene>
<comment type="caution">
    <text evidence="9">The sequence shown here is derived from an EMBL/GenBank/DDBJ whole genome shotgun (WGS) entry which is preliminary data.</text>
</comment>
<comment type="cofactor">
    <cofactor evidence="1">
        <name>heme</name>
        <dbReference type="ChEBI" id="CHEBI:30413"/>
    </cofactor>
</comment>
<protein>
    <recommendedName>
        <fullName evidence="11">Cytochrome P450</fullName>
    </recommendedName>
</protein>
<keyword evidence="4 8" id="KW-0479">Metal-binding</keyword>
<dbReference type="EMBL" id="WHUW01000265">
    <property type="protein sequence ID" value="KAF8416233.1"/>
    <property type="molecule type" value="Genomic_DNA"/>
</dbReference>
<dbReference type="Proteomes" id="UP001194468">
    <property type="component" value="Unassembled WGS sequence"/>
</dbReference>
<dbReference type="GO" id="GO:0004497">
    <property type="term" value="F:monooxygenase activity"/>
    <property type="evidence" value="ECO:0007669"/>
    <property type="project" value="UniProtKB-KW"/>
</dbReference>
<dbReference type="InterPro" id="IPR001128">
    <property type="entry name" value="Cyt_P450"/>
</dbReference>
<organism evidence="9 10">
    <name type="scientific">Boletus edulis BED1</name>
    <dbReference type="NCBI Taxonomy" id="1328754"/>
    <lineage>
        <taxon>Eukaryota</taxon>
        <taxon>Fungi</taxon>
        <taxon>Dikarya</taxon>
        <taxon>Basidiomycota</taxon>
        <taxon>Agaricomycotina</taxon>
        <taxon>Agaricomycetes</taxon>
        <taxon>Agaricomycetidae</taxon>
        <taxon>Boletales</taxon>
        <taxon>Boletineae</taxon>
        <taxon>Boletaceae</taxon>
        <taxon>Boletoideae</taxon>
        <taxon>Boletus</taxon>
    </lineage>
</organism>
<keyword evidence="10" id="KW-1185">Reference proteome</keyword>
<dbReference type="AlphaFoldDB" id="A0AAD4BAU5"/>
<dbReference type="InterPro" id="IPR036396">
    <property type="entry name" value="Cyt_P450_sf"/>
</dbReference>
<accession>A0AAD4BAU5</accession>
<dbReference type="PANTHER" id="PTHR46300">
    <property type="entry name" value="P450, PUTATIVE (EUROFUNG)-RELATED-RELATED"/>
    <property type="match status" value="1"/>
</dbReference>
<evidence type="ECO:0000256" key="6">
    <source>
        <dbReference type="ARBA" id="ARBA00023004"/>
    </source>
</evidence>
<sequence>MRKGQCQGILSIPARTFSGDRERNQDTFGFGRRVCVGRYVAEASLWAAIVNMLTLFRFEPSPGCDLGRKVPVNT</sequence>
<dbReference type="GO" id="GO:0020037">
    <property type="term" value="F:heme binding"/>
    <property type="evidence" value="ECO:0007669"/>
    <property type="project" value="InterPro"/>
</dbReference>
<name>A0AAD4BAU5_BOLED</name>
<evidence type="ECO:0000256" key="4">
    <source>
        <dbReference type="ARBA" id="ARBA00022723"/>
    </source>
</evidence>
<keyword evidence="5 8" id="KW-0560">Oxidoreductase</keyword>
<dbReference type="Gene3D" id="1.10.630.10">
    <property type="entry name" value="Cytochrome P450"/>
    <property type="match status" value="1"/>
</dbReference>
<dbReference type="SUPFAM" id="SSF48264">
    <property type="entry name" value="Cytochrome P450"/>
    <property type="match status" value="1"/>
</dbReference>